<protein>
    <submittedName>
        <fullName evidence="1">Tail fiber assembly protein</fullName>
    </submittedName>
</protein>
<dbReference type="Pfam" id="PF02413">
    <property type="entry name" value="Caudo_TAP"/>
    <property type="match status" value="1"/>
</dbReference>
<organism evidence="1">
    <name type="scientific">Salmonella diarizonae</name>
    <dbReference type="NCBI Taxonomy" id="59204"/>
    <lineage>
        <taxon>Bacteria</taxon>
        <taxon>Pseudomonadati</taxon>
        <taxon>Pseudomonadota</taxon>
        <taxon>Gammaproteobacteria</taxon>
        <taxon>Enterobacterales</taxon>
        <taxon>Enterobacteriaceae</taxon>
        <taxon>Salmonella</taxon>
    </lineage>
</organism>
<reference evidence="1" key="1">
    <citation type="submission" date="2021-07" db="EMBL/GenBank/DDBJ databases">
        <title>Whole-Genome Sequences of non-enterica strains of Salmonella enterica isolated from poultry houses.</title>
        <authorList>
            <person name="Lamas A."/>
            <person name="Regal P."/>
            <person name="Miranda J.M."/>
            <person name="Vazquez B."/>
            <person name="Cepeda A."/>
            <person name="Franco C.M."/>
        </authorList>
    </citation>
    <scope>NUCLEOTIDE SEQUENCE</scope>
    <source>
        <strain evidence="1">LHICA_D1</strain>
    </source>
</reference>
<gene>
    <name evidence="1" type="ORF">JMJ85_06345</name>
</gene>
<proteinExistence type="predicted"/>
<dbReference type="InterPro" id="IPR003458">
    <property type="entry name" value="Phage_T4_Gp38_tail_assem"/>
</dbReference>
<name>A0A8F5N4A1_SALDZ</name>
<accession>A0A8F5N4A1</accession>
<dbReference type="AlphaFoldDB" id="A0A8F5N4A1"/>
<evidence type="ECO:0000313" key="1">
    <source>
        <dbReference type="EMBL" id="QXN85755.1"/>
    </source>
</evidence>
<sequence length="63" mass="7043">MSDANRDKLSAWLAYKNEDKAVDVTTAPENVNWPVPPGGVSQSGFEEHMKSLSYELFSIENKI</sequence>
<dbReference type="EMBL" id="CP078142">
    <property type="protein sequence ID" value="QXN85755.1"/>
    <property type="molecule type" value="Genomic_DNA"/>
</dbReference>